<reference evidence="2" key="1">
    <citation type="journal article" date="2022" name="Arch. Microbiol.">
        <title>Pseudodesulfovibrio sediminis sp. nov., a mesophilic and neutrophilic sulfate-reducing bacterium isolated from sediment of a brackish lake.</title>
        <authorList>
            <person name="Takahashi A."/>
            <person name="Kojima H."/>
            <person name="Watanabe M."/>
            <person name="Fukui M."/>
        </authorList>
    </citation>
    <scope>NUCLEOTIDE SEQUENCE</scope>
    <source>
        <strain evidence="2">SF6</strain>
    </source>
</reference>
<evidence type="ECO:0000313" key="3">
    <source>
        <dbReference type="Proteomes" id="UP001053296"/>
    </source>
</evidence>
<feature type="transmembrane region" description="Helical" evidence="1">
    <location>
        <begin position="45"/>
        <end position="66"/>
    </location>
</feature>
<evidence type="ECO:0008006" key="4">
    <source>
        <dbReference type="Google" id="ProtNLM"/>
    </source>
</evidence>
<dbReference type="RefSeq" id="WP_229591687.1">
    <property type="nucleotide sequence ID" value="NZ_AP024485.1"/>
</dbReference>
<keyword evidence="1" id="KW-1133">Transmembrane helix</keyword>
<feature type="transmembrane region" description="Helical" evidence="1">
    <location>
        <begin position="119"/>
        <end position="139"/>
    </location>
</feature>
<gene>
    <name evidence="2" type="ORF">PSDVSF_29680</name>
</gene>
<keyword evidence="1" id="KW-0812">Transmembrane</keyword>
<accession>A0ABM7P9I6</accession>
<evidence type="ECO:0000256" key="1">
    <source>
        <dbReference type="SAM" id="Phobius"/>
    </source>
</evidence>
<name>A0ABM7P9I6_9BACT</name>
<organism evidence="2 3">
    <name type="scientific">Pseudodesulfovibrio sediminis</name>
    <dbReference type="NCBI Taxonomy" id="2810563"/>
    <lineage>
        <taxon>Bacteria</taxon>
        <taxon>Pseudomonadati</taxon>
        <taxon>Thermodesulfobacteriota</taxon>
        <taxon>Desulfovibrionia</taxon>
        <taxon>Desulfovibrionales</taxon>
        <taxon>Desulfovibrionaceae</taxon>
    </lineage>
</organism>
<sequence>MLWLHPFIQATALILATYVMYMGINRFRFQHLKQKAAFNWKRHVLLGKMVNWLWLIGWLLGLYMTFTSWGSINLTGGHYVIGTLMVPFIIVSLVTGFILQKPSGKRPGLALTHGVTNGVLYCMALFQSFSGMEVVKLFLLE</sequence>
<evidence type="ECO:0000313" key="2">
    <source>
        <dbReference type="EMBL" id="BCS89726.1"/>
    </source>
</evidence>
<dbReference type="EMBL" id="AP024485">
    <property type="protein sequence ID" value="BCS89726.1"/>
    <property type="molecule type" value="Genomic_DNA"/>
</dbReference>
<feature type="transmembrane region" description="Helical" evidence="1">
    <location>
        <begin position="6"/>
        <end position="24"/>
    </location>
</feature>
<keyword evidence="1" id="KW-0472">Membrane</keyword>
<dbReference type="Proteomes" id="UP001053296">
    <property type="component" value="Chromosome"/>
</dbReference>
<dbReference type="InterPro" id="IPR025067">
    <property type="entry name" value="DUF4079"/>
</dbReference>
<protein>
    <recommendedName>
        <fullName evidence="4">DUF4079 domain-containing protein</fullName>
    </recommendedName>
</protein>
<dbReference type="Pfam" id="PF13301">
    <property type="entry name" value="DUF4079"/>
    <property type="match status" value="1"/>
</dbReference>
<feature type="transmembrane region" description="Helical" evidence="1">
    <location>
        <begin position="78"/>
        <end position="99"/>
    </location>
</feature>
<proteinExistence type="predicted"/>
<keyword evidence="3" id="KW-1185">Reference proteome</keyword>